<reference evidence="1" key="1">
    <citation type="journal article" date="2017" name="Syst. Appl. Microbiol.">
        <title>Soybeans inoculated with root zone soils of Canadian native legumes harbour diverse and novel Bradyrhizobium spp. that possess agricultural potential.</title>
        <authorList>
            <person name="Bromfield E.S.P."/>
            <person name="Cloutier S."/>
            <person name="Tambong J.T."/>
            <person name="Tran Thi T.V."/>
        </authorList>
    </citation>
    <scope>NUCLEOTIDE SEQUENCE</scope>
    <source>
        <strain evidence="1">1S5</strain>
    </source>
</reference>
<organism evidence="1 2">
    <name type="scientific">Bradyrhizobium barranii subsp. apii</name>
    <dbReference type="NCBI Taxonomy" id="2819348"/>
    <lineage>
        <taxon>Bacteria</taxon>
        <taxon>Pseudomonadati</taxon>
        <taxon>Pseudomonadota</taxon>
        <taxon>Alphaproteobacteria</taxon>
        <taxon>Hyphomicrobiales</taxon>
        <taxon>Nitrobacteraceae</taxon>
        <taxon>Bradyrhizobium</taxon>
        <taxon>Bradyrhizobium barranii</taxon>
    </lineage>
</organism>
<name>A0A8T5VM00_9BRAD</name>
<reference evidence="1" key="2">
    <citation type="submission" date="2022-04" db="EMBL/GenBank/DDBJ databases">
        <authorList>
            <person name="Bromfield E.S.P."/>
            <person name="Cloutier S."/>
        </authorList>
    </citation>
    <scope>NUCLEOTIDE SEQUENCE</scope>
    <source>
        <strain evidence="1">1S5</strain>
    </source>
</reference>
<dbReference type="Gene3D" id="3.30.870.10">
    <property type="entry name" value="Endonuclease Chain A"/>
    <property type="match status" value="1"/>
</dbReference>
<sequence>MQVSLLDAKSTARRLSALIQKHNRISIAVAWGGIMSVADTLLANRAKFEFVLPGVDFSATDPDLIDRLVDIPNAFVARNRPGCFHPKIFYFQTGTNAEAIVGSANFTKGGLGPNLEAGVHVRGAAEDSFFEQIRNQLDRYKPLCLPIAQPLADSYRRQSRAAGGSPRPNNPVLPGERRHWKRFNSPLAIMSWKEFAKQARQDLFHDYKKRLKLVRAIQQLFAKTPSFADLSTAEAKGVAGVLGHVEAEGAGLNDLDWGWFGTMGGAGTFAKLIGRENLTLAAALDAIPKRGNVTEAQFNDYVATFTAAFSQSSRTARLAPATRLLAMKRPDFFVCVNGGNMAGLADALAFARTTIKLENYWERVIEPIQQAPWYNASRPTGWEMELWDIRVAMLDAIYYQPLKGDAG</sequence>
<dbReference type="AlphaFoldDB" id="A0A8T5VM00"/>
<proteinExistence type="predicted"/>
<dbReference type="CDD" id="cd09117">
    <property type="entry name" value="PLDc_Bfil_DEXD_like"/>
    <property type="match status" value="1"/>
</dbReference>
<accession>A0A8T5VM00</accession>
<evidence type="ECO:0000313" key="1">
    <source>
        <dbReference type="EMBL" id="UPT89820.1"/>
    </source>
</evidence>
<gene>
    <name evidence="1" type="ORF">HAP41_0000013075</name>
</gene>
<dbReference type="Proteomes" id="UP000551709">
    <property type="component" value="Chromosome"/>
</dbReference>
<dbReference type="RefSeq" id="WP_166101345.1">
    <property type="nucleotide sequence ID" value="NZ_CP096255.1"/>
</dbReference>
<dbReference type="SUPFAM" id="SSF56024">
    <property type="entry name" value="Phospholipase D/nuclease"/>
    <property type="match status" value="1"/>
</dbReference>
<evidence type="ECO:0000313" key="2">
    <source>
        <dbReference type="Proteomes" id="UP000551709"/>
    </source>
</evidence>
<dbReference type="EMBL" id="CP096255">
    <property type="protein sequence ID" value="UPT89820.1"/>
    <property type="molecule type" value="Genomic_DNA"/>
</dbReference>
<protein>
    <submittedName>
        <fullName evidence="1">Phospholipase D family protein</fullName>
    </submittedName>
</protein>